<gene>
    <name evidence="2" type="ORF">IPP15_00010</name>
</gene>
<evidence type="ECO:0000259" key="1">
    <source>
        <dbReference type="Pfam" id="PF18925"/>
    </source>
</evidence>
<dbReference type="Pfam" id="PF18925">
    <property type="entry name" value="DUF5675"/>
    <property type="match status" value="1"/>
</dbReference>
<sequence>MATLLLIRESVNTHNTKGKLELFNNNGNKIYECLTLELPFKDNQRYISSIPAKEYEVEKHESEKLGPVLHILDVENRSQIYFHIGNHVDGEGGKNQVEGCILVGDRYIDIYPYDGIEDIVNSGETMKKILNLLDDSVHNLIITEDYQL</sequence>
<dbReference type="InterPro" id="IPR043732">
    <property type="entry name" value="DUF5675"/>
</dbReference>
<accession>A0A9D7SPF3</accession>
<comment type="caution">
    <text evidence="2">The sequence shown here is derived from an EMBL/GenBank/DDBJ whole genome shotgun (WGS) entry which is preliminary data.</text>
</comment>
<dbReference type="Proteomes" id="UP000808337">
    <property type="component" value="Unassembled WGS sequence"/>
</dbReference>
<name>A0A9D7SPF3_9BACT</name>
<organism evidence="2 3">
    <name type="scientific">Candidatus Opimibacter skivensis</name>
    <dbReference type="NCBI Taxonomy" id="2982028"/>
    <lineage>
        <taxon>Bacteria</taxon>
        <taxon>Pseudomonadati</taxon>
        <taxon>Bacteroidota</taxon>
        <taxon>Saprospiria</taxon>
        <taxon>Saprospirales</taxon>
        <taxon>Saprospiraceae</taxon>
        <taxon>Candidatus Opimibacter</taxon>
    </lineage>
</organism>
<evidence type="ECO:0000313" key="3">
    <source>
        <dbReference type="Proteomes" id="UP000808337"/>
    </source>
</evidence>
<dbReference type="AlphaFoldDB" id="A0A9D7SPF3"/>
<dbReference type="EMBL" id="JADKGY010000001">
    <property type="protein sequence ID" value="MBK9980805.1"/>
    <property type="molecule type" value="Genomic_DNA"/>
</dbReference>
<evidence type="ECO:0000313" key="2">
    <source>
        <dbReference type="EMBL" id="MBK9980805.1"/>
    </source>
</evidence>
<protein>
    <recommendedName>
        <fullName evidence="1">DUF5675 domain-containing protein</fullName>
    </recommendedName>
</protein>
<proteinExistence type="predicted"/>
<feature type="domain" description="DUF5675" evidence="1">
    <location>
        <begin position="6"/>
        <end position="134"/>
    </location>
</feature>
<reference evidence="2 3" key="1">
    <citation type="submission" date="2020-10" db="EMBL/GenBank/DDBJ databases">
        <title>Connecting structure to function with the recovery of over 1000 high-quality activated sludge metagenome-assembled genomes encoding full-length rRNA genes using long-read sequencing.</title>
        <authorList>
            <person name="Singleton C.M."/>
            <person name="Petriglieri F."/>
            <person name="Kristensen J.M."/>
            <person name="Kirkegaard R.H."/>
            <person name="Michaelsen T.Y."/>
            <person name="Andersen M.H."/>
            <person name="Karst S.M."/>
            <person name="Dueholm M.S."/>
            <person name="Nielsen P.H."/>
            <person name="Albertsen M."/>
        </authorList>
    </citation>
    <scope>NUCLEOTIDE SEQUENCE [LARGE SCALE GENOMIC DNA]</scope>
    <source>
        <strain evidence="2">Ribe_18-Q3-R11-54_MAXAC.273</strain>
    </source>
</reference>